<comment type="caution">
    <text evidence="1">The sequence shown here is derived from an EMBL/GenBank/DDBJ whole genome shotgun (WGS) entry which is preliminary data.</text>
</comment>
<accession>L9X437</accession>
<dbReference type="STRING" id="1227497.C491_13037"/>
<dbReference type="AlphaFoldDB" id="L9X437"/>
<evidence type="ECO:0000313" key="2">
    <source>
        <dbReference type="Proteomes" id="UP000011688"/>
    </source>
</evidence>
<sequence>MTKTLESDVERTKPRFDEVSFDGVSSVVQPEPDRDSPIAKLSDEKRCLGGIVFLAESYRNAAA</sequence>
<keyword evidence="2" id="KW-1185">Reference proteome</keyword>
<dbReference type="EMBL" id="AOIB01000027">
    <property type="protein sequence ID" value="ELY56465.1"/>
    <property type="molecule type" value="Genomic_DNA"/>
</dbReference>
<name>L9X437_9EURY</name>
<protein>
    <submittedName>
        <fullName evidence="1">Uncharacterized protein</fullName>
    </submittedName>
</protein>
<proteinExistence type="predicted"/>
<dbReference type="Proteomes" id="UP000011688">
    <property type="component" value="Unassembled WGS sequence"/>
</dbReference>
<organism evidence="1 2">
    <name type="scientific">Natronococcus amylolyticus DSM 10524</name>
    <dbReference type="NCBI Taxonomy" id="1227497"/>
    <lineage>
        <taxon>Archaea</taxon>
        <taxon>Methanobacteriati</taxon>
        <taxon>Methanobacteriota</taxon>
        <taxon>Stenosarchaea group</taxon>
        <taxon>Halobacteria</taxon>
        <taxon>Halobacteriales</taxon>
        <taxon>Natrialbaceae</taxon>
        <taxon>Natronococcus</taxon>
    </lineage>
</organism>
<reference evidence="1 2" key="1">
    <citation type="journal article" date="2014" name="PLoS Genet.">
        <title>Phylogenetically driven sequencing of extremely halophilic archaea reveals strategies for static and dynamic osmo-response.</title>
        <authorList>
            <person name="Becker E.A."/>
            <person name="Seitzer P.M."/>
            <person name="Tritt A."/>
            <person name="Larsen D."/>
            <person name="Krusor M."/>
            <person name="Yao A.I."/>
            <person name="Wu D."/>
            <person name="Madern D."/>
            <person name="Eisen J.A."/>
            <person name="Darling A.E."/>
            <person name="Facciotti M.T."/>
        </authorList>
    </citation>
    <scope>NUCLEOTIDE SEQUENCE [LARGE SCALE GENOMIC DNA]</scope>
    <source>
        <strain evidence="1 2">DSM 10524</strain>
    </source>
</reference>
<evidence type="ECO:0000313" key="1">
    <source>
        <dbReference type="EMBL" id="ELY56465.1"/>
    </source>
</evidence>
<gene>
    <name evidence="1" type="ORF">C491_13037</name>
</gene>